<name>A0ACB8CR04_DERSI</name>
<dbReference type="EMBL" id="CM023474">
    <property type="protein sequence ID" value="KAH7949443.1"/>
    <property type="molecule type" value="Genomic_DNA"/>
</dbReference>
<organism evidence="1 2">
    <name type="scientific">Dermacentor silvarum</name>
    <name type="common">Tick</name>
    <dbReference type="NCBI Taxonomy" id="543639"/>
    <lineage>
        <taxon>Eukaryota</taxon>
        <taxon>Metazoa</taxon>
        <taxon>Ecdysozoa</taxon>
        <taxon>Arthropoda</taxon>
        <taxon>Chelicerata</taxon>
        <taxon>Arachnida</taxon>
        <taxon>Acari</taxon>
        <taxon>Parasitiformes</taxon>
        <taxon>Ixodida</taxon>
        <taxon>Ixodoidea</taxon>
        <taxon>Ixodidae</taxon>
        <taxon>Rhipicephalinae</taxon>
        <taxon>Dermacentor</taxon>
    </lineage>
</organism>
<gene>
    <name evidence="1" type="ORF">HPB49_009929</name>
</gene>
<evidence type="ECO:0000313" key="1">
    <source>
        <dbReference type="EMBL" id="KAH7949443.1"/>
    </source>
</evidence>
<dbReference type="Proteomes" id="UP000821865">
    <property type="component" value="Chromosome 5"/>
</dbReference>
<reference evidence="1" key="1">
    <citation type="submission" date="2020-05" db="EMBL/GenBank/DDBJ databases">
        <title>Large-scale comparative analyses of tick genomes elucidate their genetic diversity and vector capacities.</title>
        <authorList>
            <person name="Jia N."/>
            <person name="Wang J."/>
            <person name="Shi W."/>
            <person name="Du L."/>
            <person name="Sun Y."/>
            <person name="Zhan W."/>
            <person name="Jiang J."/>
            <person name="Wang Q."/>
            <person name="Zhang B."/>
            <person name="Ji P."/>
            <person name="Sakyi L.B."/>
            <person name="Cui X."/>
            <person name="Yuan T."/>
            <person name="Jiang B."/>
            <person name="Yang W."/>
            <person name="Lam T.T.-Y."/>
            <person name="Chang Q."/>
            <person name="Ding S."/>
            <person name="Wang X."/>
            <person name="Zhu J."/>
            <person name="Ruan X."/>
            <person name="Zhao L."/>
            <person name="Wei J."/>
            <person name="Que T."/>
            <person name="Du C."/>
            <person name="Cheng J."/>
            <person name="Dai P."/>
            <person name="Han X."/>
            <person name="Huang E."/>
            <person name="Gao Y."/>
            <person name="Liu J."/>
            <person name="Shao H."/>
            <person name="Ye R."/>
            <person name="Li L."/>
            <person name="Wei W."/>
            <person name="Wang X."/>
            <person name="Wang C."/>
            <person name="Yang T."/>
            <person name="Huo Q."/>
            <person name="Li W."/>
            <person name="Guo W."/>
            <person name="Chen H."/>
            <person name="Zhou L."/>
            <person name="Ni X."/>
            <person name="Tian J."/>
            <person name="Zhou Y."/>
            <person name="Sheng Y."/>
            <person name="Liu T."/>
            <person name="Pan Y."/>
            <person name="Xia L."/>
            <person name="Li J."/>
            <person name="Zhao F."/>
            <person name="Cao W."/>
        </authorList>
    </citation>
    <scope>NUCLEOTIDE SEQUENCE</scope>
    <source>
        <strain evidence="1">Dsil-2018</strain>
    </source>
</reference>
<sequence>MSPPLQARWQCDRDHNQLLKIMADDAGRRGCFLGVLRVICVACGVEVAASCLCGISWGALRPTRCRTAAEPCCKSSSKQRTPGISFHEIPSDPELRAKWLKVISRDDWTPNRTSCYSTVCSRHFGSSDFKAGCKIRKLKKDAVPSIFEEYPAYLQLPKNRERSDGASVRKREAAAPVNTPPPKQRAVESQLESPSLPLNDFPSVDVASQELSLMDCSATELPLPLENGASERCITTTVQVDRAVQVSSLFSVSAMDKRKWRCKERDLNARIERLKNTVDKYKQELQKLKEECYVSAFLQVVEKAKEKDLAASILVEQVQNFAKKKPTWSEVTVRHAVVLRNLSSRAYEHVRSTGILRLPCRSTLERFMGSSRGAVGMTELVKQRLSAELASHPSLHARACSLIVDEMRVKQRLLYHKQRDAFIGEVDYGVNFPKETTNEPVLANSLLCFVLNGLSVSFRVPVAYFFARNCNRKFF</sequence>
<proteinExistence type="predicted"/>
<comment type="caution">
    <text evidence="1">The sequence shown here is derived from an EMBL/GenBank/DDBJ whole genome shotgun (WGS) entry which is preliminary data.</text>
</comment>
<keyword evidence="2" id="KW-1185">Reference proteome</keyword>
<protein>
    <submittedName>
        <fullName evidence="1">Uncharacterized protein</fullName>
    </submittedName>
</protein>
<accession>A0ACB8CR04</accession>
<evidence type="ECO:0000313" key="2">
    <source>
        <dbReference type="Proteomes" id="UP000821865"/>
    </source>
</evidence>